<dbReference type="GO" id="GO:0005737">
    <property type="term" value="C:cytoplasm"/>
    <property type="evidence" value="ECO:0007669"/>
    <property type="project" value="TreeGrafter"/>
</dbReference>
<feature type="domain" description="Tryptophan synthase beta chain-like PALP" evidence="6">
    <location>
        <begin position="84"/>
        <end position="385"/>
    </location>
</feature>
<feature type="modified residue" description="N6-(pyridoxal phosphate)lysine" evidence="5">
    <location>
        <position position="111"/>
    </location>
</feature>
<proteinExistence type="inferred from homology"/>
<name>A0A370X1P6_9GAMM</name>
<evidence type="ECO:0000256" key="1">
    <source>
        <dbReference type="ARBA" id="ARBA00001933"/>
    </source>
</evidence>
<evidence type="ECO:0000256" key="2">
    <source>
        <dbReference type="ARBA" id="ARBA00005517"/>
    </source>
</evidence>
<keyword evidence="3 5" id="KW-0663">Pyridoxal phosphate</keyword>
<comment type="cofactor">
    <cofactor evidence="1 5">
        <name>pyridoxal 5'-phosphate</name>
        <dbReference type="ChEBI" id="CHEBI:597326"/>
    </cofactor>
</comment>
<evidence type="ECO:0000256" key="4">
    <source>
        <dbReference type="NCBIfam" id="TIGR00260"/>
    </source>
</evidence>
<dbReference type="NCBIfam" id="TIGR00260">
    <property type="entry name" value="thrC"/>
    <property type="match status" value="1"/>
</dbReference>
<reference evidence="8 9" key="1">
    <citation type="submission" date="2018-07" db="EMBL/GenBank/DDBJ databases">
        <title>Dyella monticola sp. nov. and Dyella psychrodurans sp. nov. isolated from monsoon evergreen broad-leaved forest soil of Dinghu Mountain, China.</title>
        <authorList>
            <person name="Gao Z."/>
            <person name="Qiu L."/>
        </authorList>
    </citation>
    <scope>NUCLEOTIDE SEQUENCE [LARGE SCALE GENOMIC DNA]</scope>
    <source>
        <strain evidence="8 9">4G-K06</strain>
    </source>
</reference>
<dbReference type="Gene3D" id="3.40.50.1100">
    <property type="match status" value="2"/>
</dbReference>
<dbReference type="EC" id="4.2.3.1" evidence="4"/>
<dbReference type="Pfam" id="PF14821">
    <property type="entry name" value="Thr_synth_N"/>
    <property type="match status" value="1"/>
</dbReference>
<evidence type="ECO:0000259" key="6">
    <source>
        <dbReference type="Pfam" id="PF00291"/>
    </source>
</evidence>
<comment type="similarity">
    <text evidence="2">Belongs to the threonine synthase family.</text>
</comment>
<feature type="domain" description="Threonine synthase N-terminal" evidence="7">
    <location>
        <begin position="6"/>
        <end position="81"/>
    </location>
</feature>
<evidence type="ECO:0000256" key="3">
    <source>
        <dbReference type="ARBA" id="ARBA00022898"/>
    </source>
</evidence>
<evidence type="ECO:0000259" key="7">
    <source>
        <dbReference type="Pfam" id="PF14821"/>
    </source>
</evidence>
<dbReference type="Pfam" id="PF00291">
    <property type="entry name" value="PALP"/>
    <property type="match status" value="1"/>
</dbReference>
<keyword evidence="8" id="KW-0456">Lyase</keyword>
<dbReference type="AlphaFoldDB" id="A0A370X1P6"/>
<dbReference type="EMBL" id="QRBE01000004">
    <property type="protein sequence ID" value="RDS82333.1"/>
    <property type="molecule type" value="Genomic_DNA"/>
</dbReference>
<dbReference type="RefSeq" id="WP_115495392.1">
    <property type="nucleotide sequence ID" value="NZ_QRBE01000004.1"/>
</dbReference>
<dbReference type="PANTHER" id="PTHR43515:SF1">
    <property type="entry name" value="THREONINE SYNTHASE-LIKE 1"/>
    <property type="match status" value="1"/>
</dbReference>
<dbReference type="InterPro" id="IPR029144">
    <property type="entry name" value="Thr_synth_N"/>
</dbReference>
<dbReference type="GO" id="GO:0009088">
    <property type="term" value="P:threonine biosynthetic process"/>
    <property type="evidence" value="ECO:0007669"/>
    <property type="project" value="UniProtKB-UniRule"/>
</dbReference>
<accession>A0A370X1P6</accession>
<dbReference type="GO" id="GO:0004795">
    <property type="term" value="F:threonine synthase activity"/>
    <property type="evidence" value="ECO:0007669"/>
    <property type="project" value="UniProtKB-UniRule"/>
</dbReference>
<evidence type="ECO:0000256" key="5">
    <source>
        <dbReference type="PIRSR" id="PIRSR604450-51"/>
    </source>
</evidence>
<dbReference type="InterPro" id="IPR001926">
    <property type="entry name" value="TrpB-like_PALP"/>
</dbReference>
<evidence type="ECO:0000313" key="9">
    <source>
        <dbReference type="Proteomes" id="UP000254258"/>
    </source>
</evidence>
<protein>
    <recommendedName>
        <fullName evidence="4">Threonine synthase</fullName>
        <ecNumber evidence="4">4.2.3.1</ecNumber>
    </recommendedName>
</protein>
<organism evidence="8 9">
    <name type="scientific">Dyella monticola</name>
    <dbReference type="NCBI Taxonomy" id="1927958"/>
    <lineage>
        <taxon>Bacteria</taxon>
        <taxon>Pseudomonadati</taxon>
        <taxon>Pseudomonadota</taxon>
        <taxon>Gammaproteobacteria</taxon>
        <taxon>Lysobacterales</taxon>
        <taxon>Rhodanobacteraceae</taxon>
        <taxon>Dyella</taxon>
    </lineage>
</organism>
<evidence type="ECO:0000313" key="8">
    <source>
        <dbReference type="EMBL" id="RDS82333.1"/>
    </source>
</evidence>
<dbReference type="SUPFAM" id="SSF53686">
    <property type="entry name" value="Tryptophan synthase beta subunit-like PLP-dependent enzymes"/>
    <property type="match status" value="1"/>
</dbReference>
<dbReference type="InterPro" id="IPR036052">
    <property type="entry name" value="TrpB-like_PALP_sf"/>
</dbReference>
<dbReference type="OrthoDB" id="9763107at2"/>
<dbReference type="InterPro" id="IPR004450">
    <property type="entry name" value="Thr_synthase-like"/>
</dbReference>
<gene>
    <name evidence="8" type="ORF">DWU98_08760</name>
</gene>
<dbReference type="Gene3D" id="3.90.1380.10">
    <property type="entry name" value="Threonine synthase, N-terminal domain"/>
    <property type="match status" value="1"/>
</dbReference>
<sequence length="445" mass="47055">MSAPLHYVSTRGASPAASLSEAIAAGLAPDGGLYVPERLPSLRVDAFRSDGTLADTAATLLAPFFEHDALFGELASICAEALTFPTPLRSLPRHPKTFVLELFHGPTAAFKDVGARFLAACLRRLRGHSTTPLTILVATSGDTGAAVGAAFHHQPGIKVVILYPDGRVSPRQAHQLGCFGDNVQALRVQGSFDDCQRMVKAALNDAALQAQSPLSSANSISLGRLLPQMSYYAHAALIHWHAHGSPLNVVVPTGNLGNALAAMWVRAMGLPIGQIKLACNANTTLPDFFTGHDYAPRQAVATLANAMDVGAPSNFERLRWTFPDAARLRTQLQAQSVDDHTIAATIAMHAREHGEVFCPHTATAMHGLDQLRATGDSASWAVVATAHPAKFESVVEPLIGKPVDVPPALSAMLQRSASAEPMVAEEGALRTWLLDQATPGIAAVL</sequence>
<dbReference type="PANTHER" id="PTHR43515">
    <property type="entry name" value="THREONINE SYNTHASE-LIKE 1"/>
    <property type="match status" value="1"/>
</dbReference>
<dbReference type="InterPro" id="IPR037158">
    <property type="entry name" value="Thr_synth_N_sf"/>
</dbReference>
<comment type="caution">
    <text evidence="8">The sequence shown here is derived from an EMBL/GenBank/DDBJ whole genome shotgun (WGS) entry which is preliminary data.</text>
</comment>
<keyword evidence="9" id="KW-1185">Reference proteome</keyword>
<dbReference type="Proteomes" id="UP000254258">
    <property type="component" value="Unassembled WGS sequence"/>
</dbReference>